<dbReference type="SUPFAM" id="SSF53098">
    <property type="entry name" value="Ribonuclease H-like"/>
    <property type="match status" value="1"/>
</dbReference>
<reference evidence="16" key="1">
    <citation type="submission" date="2021-03" db="EMBL/GenBank/DDBJ databases">
        <title>Draft genome sequence of rust myrtle Austropuccinia psidii MF-1, a brazilian biotype.</title>
        <authorList>
            <person name="Quecine M.C."/>
            <person name="Pachon D.M.R."/>
            <person name="Bonatelli M.L."/>
            <person name="Correr F.H."/>
            <person name="Franceschini L.M."/>
            <person name="Leite T.F."/>
            <person name="Margarido G.R.A."/>
            <person name="Almeida C.A."/>
            <person name="Ferrarezi J.A."/>
            <person name="Labate C.A."/>
        </authorList>
    </citation>
    <scope>NUCLEOTIDE SEQUENCE</scope>
    <source>
        <strain evidence="16">MF-1</strain>
    </source>
</reference>
<keyword evidence="8" id="KW-0694">RNA-binding</keyword>
<dbReference type="GO" id="GO:0046872">
    <property type="term" value="F:metal ion binding"/>
    <property type="evidence" value="ECO:0007669"/>
    <property type="project" value="UniProtKB-KW"/>
</dbReference>
<proteinExistence type="predicted"/>
<evidence type="ECO:0000259" key="15">
    <source>
        <dbReference type="PROSITE" id="PS50994"/>
    </source>
</evidence>
<dbReference type="GO" id="GO:0006310">
    <property type="term" value="P:DNA recombination"/>
    <property type="evidence" value="ECO:0007669"/>
    <property type="project" value="UniProtKB-KW"/>
</dbReference>
<evidence type="ECO:0000313" key="16">
    <source>
        <dbReference type="EMBL" id="MBW0576429.1"/>
    </source>
</evidence>
<protein>
    <recommendedName>
        <fullName evidence="15">Integrase catalytic domain-containing protein</fullName>
    </recommendedName>
</protein>
<dbReference type="InterPro" id="IPR012337">
    <property type="entry name" value="RNaseH-like_sf"/>
</dbReference>
<evidence type="ECO:0000256" key="13">
    <source>
        <dbReference type="ARBA" id="ARBA00048173"/>
    </source>
</evidence>
<dbReference type="PANTHER" id="PTHR42648:SF11">
    <property type="entry name" value="TRANSPOSON TY4-P GAG-POL POLYPROTEIN"/>
    <property type="match status" value="1"/>
</dbReference>
<comment type="catalytic activity">
    <reaction evidence="14">
        <text>DNA(n) + a 2'-deoxyribonucleoside 5'-triphosphate = DNA(n+1) + diphosphate</text>
        <dbReference type="Rhea" id="RHEA:22508"/>
        <dbReference type="Rhea" id="RHEA-COMP:17339"/>
        <dbReference type="Rhea" id="RHEA-COMP:17340"/>
        <dbReference type="ChEBI" id="CHEBI:33019"/>
        <dbReference type="ChEBI" id="CHEBI:61560"/>
        <dbReference type="ChEBI" id="CHEBI:173112"/>
        <dbReference type="EC" id="2.7.7.7"/>
    </reaction>
</comment>
<dbReference type="GO" id="GO:0003723">
    <property type="term" value="F:RNA binding"/>
    <property type="evidence" value="ECO:0007669"/>
    <property type="project" value="UniProtKB-KW"/>
</dbReference>
<comment type="catalytic activity">
    <reaction evidence="13">
        <text>DNA(n) + a 2'-deoxyribonucleoside 5'-triphosphate = DNA(n+1) + diphosphate</text>
        <dbReference type="Rhea" id="RHEA:22508"/>
        <dbReference type="Rhea" id="RHEA-COMP:17339"/>
        <dbReference type="Rhea" id="RHEA-COMP:17340"/>
        <dbReference type="ChEBI" id="CHEBI:33019"/>
        <dbReference type="ChEBI" id="CHEBI:61560"/>
        <dbReference type="ChEBI" id="CHEBI:173112"/>
        <dbReference type="EC" id="2.7.7.49"/>
    </reaction>
</comment>
<dbReference type="GO" id="GO:0003887">
    <property type="term" value="F:DNA-directed DNA polymerase activity"/>
    <property type="evidence" value="ECO:0007669"/>
    <property type="project" value="UniProtKB-KW"/>
</dbReference>
<keyword evidence="12" id="KW-0233">DNA recombination</keyword>
<dbReference type="GO" id="GO:0016787">
    <property type="term" value="F:hydrolase activity"/>
    <property type="evidence" value="ECO:0007669"/>
    <property type="project" value="UniProtKB-KW"/>
</dbReference>
<dbReference type="GO" id="GO:0003964">
    <property type="term" value="F:RNA-directed DNA polymerase activity"/>
    <property type="evidence" value="ECO:0007669"/>
    <property type="project" value="UniProtKB-KW"/>
</dbReference>
<dbReference type="AlphaFoldDB" id="A0A9Q3KAX9"/>
<name>A0A9Q3KAX9_9BASI</name>
<evidence type="ECO:0000256" key="4">
    <source>
        <dbReference type="ARBA" id="ARBA00022723"/>
    </source>
</evidence>
<evidence type="ECO:0000313" key="17">
    <source>
        <dbReference type="Proteomes" id="UP000765509"/>
    </source>
</evidence>
<evidence type="ECO:0000256" key="6">
    <source>
        <dbReference type="ARBA" id="ARBA00022801"/>
    </source>
</evidence>
<dbReference type="EMBL" id="AVOT02098358">
    <property type="protein sequence ID" value="MBW0576429.1"/>
    <property type="molecule type" value="Genomic_DNA"/>
</dbReference>
<dbReference type="GO" id="GO:0032196">
    <property type="term" value="P:transposition"/>
    <property type="evidence" value="ECO:0007669"/>
    <property type="project" value="UniProtKB-KW"/>
</dbReference>
<dbReference type="OrthoDB" id="7691805at2759"/>
<dbReference type="InterPro" id="IPR036397">
    <property type="entry name" value="RNaseH_sf"/>
</dbReference>
<evidence type="ECO:0000256" key="8">
    <source>
        <dbReference type="ARBA" id="ARBA00022884"/>
    </source>
</evidence>
<keyword evidence="3" id="KW-0540">Nuclease</keyword>
<keyword evidence="6" id="KW-0378">Hydrolase</keyword>
<keyword evidence="10" id="KW-0695">RNA-directed DNA polymerase</keyword>
<keyword evidence="9" id="KW-0229">DNA integration</keyword>
<keyword evidence="11" id="KW-0808">Transferase</keyword>
<keyword evidence="1" id="KW-0815">Transposition</keyword>
<evidence type="ECO:0000256" key="2">
    <source>
        <dbReference type="ARBA" id="ARBA00022695"/>
    </source>
</evidence>
<evidence type="ECO:0000256" key="5">
    <source>
        <dbReference type="ARBA" id="ARBA00022759"/>
    </source>
</evidence>
<dbReference type="PANTHER" id="PTHR42648">
    <property type="entry name" value="TRANSPOSASE, PUTATIVE-RELATED"/>
    <property type="match status" value="1"/>
</dbReference>
<dbReference type="GO" id="GO:0005634">
    <property type="term" value="C:nucleus"/>
    <property type="evidence" value="ECO:0007669"/>
    <property type="project" value="UniProtKB-ARBA"/>
</dbReference>
<keyword evidence="11" id="KW-0239">DNA-directed DNA polymerase</keyword>
<feature type="domain" description="Integrase catalytic" evidence="15">
    <location>
        <begin position="151"/>
        <end position="240"/>
    </location>
</feature>
<gene>
    <name evidence="16" type="ORF">O181_116144</name>
</gene>
<sequence>MSSDEKIVTIDPKSNLVCKGQGIVEILINEKLNKLKVCLYVPKLTQNLVRLLNLCNKSITITKENKSFHLSQNNKILISSHIINKLMIVTFDQPGAFLKKTDKNSPWHQQLGPPGNQVLKFLSLINLNESQFYVFSKVKMTTLPLNGHLTEAIKPSDCLHLDVVIPISPPSKSGYSYVLTIIDQHTSFKIIRFLRQKSEVFNEFVIKQKYLENHHNRKVKVVTDCGGEFVHKNVKELADM</sequence>
<evidence type="ECO:0000256" key="10">
    <source>
        <dbReference type="ARBA" id="ARBA00022918"/>
    </source>
</evidence>
<dbReference type="GO" id="GO:0004519">
    <property type="term" value="F:endonuclease activity"/>
    <property type="evidence" value="ECO:0007669"/>
    <property type="project" value="UniProtKB-KW"/>
</dbReference>
<dbReference type="InterPro" id="IPR001584">
    <property type="entry name" value="Integrase_cat-core"/>
</dbReference>
<keyword evidence="4" id="KW-0479">Metal-binding</keyword>
<organism evidence="16 17">
    <name type="scientific">Austropuccinia psidii MF-1</name>
    <dbReference type="NCBI Taxonomy" id="1389203"/>
    <lineage>
        <taxon>Eukaryota</taxon>
        <taxon>Fungi</taxon>
        <taxon>Dikarya</taxon>
        <taxon>Basidiomycota</taxon>
        <taxon>Pucciniomycotina</taxon>
        <taxon>Pucciniomycetes</taxon>
        <taxon>Pucciniales</taxon>
        <taxon>Sphaerophragmiaceae</taxon>
        <taxon>Austropuccinia</taxon>
    </lineage>
</organism>
<dbReference type="GO" id="GO:0015074">
    <property type="term" value="P:DNA integration"/>
    <property type="evidence" value="ECO:0007669"/>
    <property type="project" value="UniProtKB-KW"/>
</dbReference>
<evidence type="ECO:0000256" key="3">
    <source>
        <dbReference type="ARBA" id="ARBA00022722"/>
    </source>
</evidence>
<evidence type="ECO:0000256" key="7">
    <source>
        <dbReference type="ARBA" id="ARBA00022842"/>
    </source>
</evidence>
<keyword evidence="5" id="KW-0255">Endonuclease</keyword>
<keyword evidence="7" id="KW-0460">Magnesium</keyword>
<evidence type="ECO:0000256" key="9">
    <source>
        <dbReference type="ARBA" id="ARBA00022908"/>
    </source>
</evidence>
<evidence type="ECO:0000256" key="1">
    <source>
        <dbReference type="ARBA" id="ARBA00022578"/>
    </source>
</evidence>
<keyword evidence="2" id="KW-0548">Nucleotidyltransferase</keyword>
<dbReference type="PROSITE" id="PS50994">
    <property type="entry name" value="INTEGRASE"/>
    <property type="match status" value="1"/>
</dbReference>
<evidence type="ECO:0000256" key="11">
    <source>
        <dbReference type="ARBA" id="ARBA00022932"/>
    </source>
</evidence>
<dbReference type="Gene3D" id="3.30.420.10">
    <property type="entry name" value="Ribonuclease H-like superfamily/Ribonuclease H"/>
    <property type="match status" value="1"/>
</dbReference>
<keyword evidence="17" id="KW-1185">Reference proteome</keyword>
<evidence type="ECO:0000256" key="14">
    <source>
        <dbReference type="ARBA" id="ARBA00049244"/>
    </source>
</evidence>
<comment type="caution">
    <text evidence="16">The sequence shown here is derived from an EMBL/GenBank/DDBJ whole genome shotgun (WGS) entry which is preliminary data.</text>
</comment>
<dbReference type="InterPro" id="IPR039537">
    <property type="entry name" value="Retrotran_Ty1/copia-like"/>
</dbReference>
<accession>A0A9Q3KAX9</accession>
<dbReference type="Proteomes" id="UP000765509">
    <property type="component" value="Unassembled WGS sequence"/>
</dbReference>
<evidence type="ECO:0000256" key="12">
    <source>
        <dbReference type="ARBA" id="ARBA00023172"/>
    </source>
</evidence>